<dbReference type="RefSeq" id="WP_043405853.1">
    <property type="nucleotide sequence ID" value="NZ_CP021080.1"/>
</dbReference>
<feature type="region of interest" description="Disordered" evidence="1">
    <location>
        <begin position="1"/>
        <end position="126"/>
    </location>
</feature>
<feature type="compositionally biased region" description="Basic and acidic residues" evidence="1">
    <location>
        <begin position="22"/>
        <end position="32"/>
    </location>
</feature>
<dbReference type="OrthoDB" id="3319826at2"/>
<protein>
    <submittedName>
        <fullName evidence="2">Uncharacterized protein</fullName>
    </submittedName>
</protein>
<dbReference type="EMBL" id="CP022433">
    <property type="protein sequence ID" value="ASN24883.1"/>
    <property type="molecule type" value="Genomic_DNA"/>
</dbReference>
<dbReference type="Proteomes" id="UP000031501">
    <property type="component" value="Chromosome"/>
</dbReference>
<feature type="compositionally biased region" description="Basic and acidic residues" evidence="1">
    <location>
        <begin position="61"/>
        <end position="71"/>
    </location>
</feature>
<feature type="compositionally biased region" description="Basic and acidic residues" evidence="1">
    <location>
        <begin position="78"/>
        <end position="106"/>
    </location>
</feature>
<reference evidence="2 3" key="1">
    <citation type="submission" date="2017-07" db="EMBL/GenBank/DDBJ databases">
        <title>Genome sequence of Streptomyces pluripotens MUSC 137T.</title>
        <authorList>
            <person name="Ser H.-L."/>
            <person name="Lee L.-H."/>
        </authorList>
    </citation>
    <scope>NUCLEOTIDE SEQUENCE [LARGE SCALE GENOMIC DNA]</scope>
    <source>
        <strain evidence="2 3">MUSC 137</strain>
    </source>
</reference>
<accession>A0A221NXY8</accession>
<keyword evidence="3" id="KW-1185">Reference proteome</keyword>
<organism evidence="2 3">
    <name type="scientific">Streptomyces pluripotens</name>
    <dbReference type="NCBI Taxonomy" id="1355015"/>
    <lineage>
        <taxon>Bacteria</taxon>
        <taxon>Bacillati</taxon>
        <taxon>Actinomycetota</taxon>
        <taxon>Actinomycetes</taxon>
        <taxon>Kitasatosporales</taxon>
        <taxon>Streptomycetaceae</taxon>
        <taxon>Streptomyces</taxon>
    </lineage>
</organism>
<sequence>MSTTADPADNAFDGGAPTPRADAPHPDNDRTDAAASRFAEPDDGAARTAFGEPPDGGEGGAARRPDGDRDSGAAPEAQDGRDERDTRYDQEETGRPGPSRPRDPSRAQEQPPRTAQDDDDNAPEPLSHERFDFIVGQSSRNASVYGGHGNVAVAFNLSTGAVRATAEFQQTPLGARDTAWRHRLYQRPPGLDRLASGLADTHLAVLLGQRGSGRDTTARVALADACGGSDRLSVLHSAGTGLAQALVERADQHLTRGHGVILDLGTEEPGPAVLEALSLRARERGAYVGLIVESTGADAQPPYAFRHPRPALKKVLEAHLRWALETRRAEGCPDGDGCTHQSEQEFLKQVLEDPRVDRELGATLPVRKAVPLAATLATYLHRDAEELGEAFGAWRDRLRPVVRSFLGLTSPASDSAATAAHDPPWQALRIAYILCDELALSDFIRASTLLADEVLRAENRDETPVRPVFEMDLDQLVPPGMGVAAEPDAALSDNPRRVRLAEPELVPVVIEVIWHGLGWLREPLLGWLRRLAADQLERVRSRAAVIAGLLLRHDFDSVYRDLVRDWARSSSVRDRQNAALAMAAAMAADDPWLTERVNRQVADWATSPRRWLQDSAARAYGTPVGTRNVPATLQALQALGGRAALARYVSVAYAAAALFLTADGADPIADALGRWICADNDHLPRHAVRTLLVLGPYAVGPELPSRPKLVDLAMGDPRRRQALVLLWQRALIDPAHSGQAWQLVRQWLLAADEDEDLAVFLDEFMEQVCVPRLVSRARFHLGRWARQHPKASCVARILRRLGRE</sequence>
<name>A0A221NXY8_9ACTN</name>
<evidence type="ECO:0000256" key="1">
    <source>
        <dbReference type="SAM" id="MobiDB-lite"/>
    </source>
</evidence>
<evidence type="ECO:0000313" key="3">
    <source>
        <dbReference type="Proteomes" id="UP000031501"/>
    </source>
</evidence>
<dbReference type="KEGG" id="splu:LK06_012320"/>
<proteinExistence type="predicted"/>
<evidence type="ECO:0000313" key="2">
    <source>
        <dbReference type="EMBL" id="ASN24883.1"/>
    </source>
</evidence>
<dbReference type="AlphaFoldDB" id="A0A221NXY8"/>
<gene>
    <name evidence="2" type="ORF">LK07_13450</name>
</gene>